<gene>
    <name evidence="1" type="ORF">Hyperionvirus2_37</name>
</gene>
<sequence length="352" mass="38989">MGEVSAVMGIVRERIKLSHLILASFDSYCDIGGEGGIFGALSIAMATLSMGHMPKTPGRDISLFLSLETSPGYDRKFQQFEADFDLYTLAKEKYGLPPIKFGTYELLSVKKITDIKDENPNLKLFLASPTDRTIINLMGWQIESYSFSAESCIMVDYINNLQAIVRGQTHLTPKAVDDSDGQDPMKMLSLLGALSKYHAVANQLKEDFDLIPCGKLPVMRTSLNSELIGIDGKFLEIGLDCADKKCRKKCTECKECTKIEHACNYLPINTLVGMCTPAINNIKPIQCPFCKGVLKILFTSTTTPAALEPIDLSNKSLLTLIKKDEKKISTDEEIFKNLLEIPSIPEEQPESI</sequence>
<proteinExistence type="predicted"/>
<reference evidence="1" key="1">
    <citation type="submission" date="2018-10" db="EMBL/GenBank/DDBJ databases">
        <title>Hidden diversity of soil giant viruses.</title>
        <authorList>
            <person name="Schulz F."/>
            <person name="Alteio L."/>
            <person name="Goudeau D."/>
            <person name="Ryan E.M."/>
            <person name="Malmstrom R.R."/>
            <person name="Blanchard J."/>
            <person name="Woyke T."/>
        </authorList>
    </citation>
    <scope>NUCLEOTIDE SEQUENCE</scope>
    <source>
        <strain evidence="1">HYV1</strain>
    </source>
</reference>
<dbReference type="EMBL" id="MK072384">
    <property type="protein sequence ID" value="AYV82669.1"/>
    <property type="molecule type" value="Genomic_DNA"/>
</dbReference>
<organism evidence="1">
    <name type="scientific">Hyperionvirus sp</name>
    <dbReference type="NCBI Taxonomy" id="2487770"/>
    <lineage>
        <taxon>Viruses</taxon>
        <taxon>Varidnaviria</taxon>
        <taxon>Bamfordvirae</taxon>
        <taxon>Nucleocytoviricota</taxon>
        <taxon>Megaviricetes</taxon>
        <taxon>Imitervirales</taxon>
        <taxon>Mimiviridae</taxon>
        <taxon>Klosneuvirinae</taxon>
    </lineage>
</organism>
<evidence type="ECO:0000313" key="1">
    <source>
        <dbReference type="EMBL" id="AYV82669.1"/>
    </source>
</evidence>
<protein>
    <submittedName>
        <fullName evidence="1">Uncharacterized protein</fullName>
    </submittedName>
</protein>
<accession>A0A3G5ABI6</accession>
<name>A0A3G5ABI6_9VIRU</name>